<name>A0A6J5VQG5_PRUAR</name>
<dbReference type="Proteomes" id="UP000507222">
    <property type="component" value="Unassembled WGS sequence"/>
</dbReference>
<proteinExistence type="inferred from homology"/>
<keyword evidence="3 6" id="KW-0713">Self-incompatibility</keyword>
<evidence type="ECO:0000256" key="4">
    <source>
        <dbReference type="ARBA" id="ARBA00022525"/>
    </source>
</evidence>
<evidence type="ECO:0000256" key="5">
    <source>
        <dbReference type="ARBA" id="ARBA00022729"/>
    </source>
</evidence>
<evidence type="ECO:0000313" key="8">
    <source>
        <dbReference type="Proteomes" id="UP000507222"/>
    </source>
</evidence>
<keyword evidence="5" id="KW-0732">Signal</keyword>
<accession>A0A6J5VQG5</accession>
<evidence type="ECO:0000256" key="1">
    <source>
        <dbReference type="ARBA" id="ARBA00004613"/>
    </source>
</evidence>
<reference evidence="7 8" key="1">
    <citation type="submission" date="2020-05" db="EMBL/GenBank/DDBJ databases">
        <authorList>
            <person name="Campoy J."/>
            <person name="Schneeberger K."/>
            <person name="Spophaly S."/>
        </authorList>
    </citation>
    <scope>NUCLEOTIDE SEQUENCE [LARGE SCALE GENOMIC DNA]</scope>
    <source>
        <strain evidence="7">PruArmRojPasFocal</strain>
    </source>
</reference>
<evidence type="ECO:0000313" key="7">
    <source>
        <dbReference type="EMBL" id="CAB4291500.1"/>
    </source>
</evidence>
<dbReference type="EMBL" id="CAEKDK010000008">
    <property type="protein sequence ID" value="CAB4291500.1"/>
    <property type="molecule type" value="Genomic_DNA"/>
</dbReference>
<dbReference type="AlphaFoldDB" id="A0A6J5VQG5"/>
<protein>
    <recommendedName>
        <fullName evidence="6">S-protein homolog</fullName>
    </recommendedName>
</protein>
<sequence length="95" mass="11537">MTVHCKSKDDDLGFHVVPIKGNYGFKFKPNFWDTTQFFCSFKWGTEFHYFDIYIYERDSRLCADNECMWSIRPNGPCRWDSTIRSYLCHKWNENN</sequence>
<keyword evidence="4 6" id="KW-0964">Secreted</keyword>
<dbReference type="InterPro" id="IPR010264">
    <property type="entry name" value="Self-incomp_S1"/>
</dbReference>
<gene>
    <name evidence="7" type="ORF">CURHAP_LOCUS51841</name>
</gene>
<organism evidence="7 8">
    <name type="scientific">Prunus armeniaca</name>
    <name type="common">Apricot</name>
    <name type="synonym">Armeniaca vulgaris</name>
    <dbReference type="NCBI Taxonomy" id="36596"/>
    <lineage>
        <taxon>Eukaryota</taxon>
        <taxon>Viridiplantae</taxon>
        <taxon>Streptophyta</taxon>
        <taxon>Embryophyta</taxon>
        <taxon>Tracheophyta</taxon>
        <taxon>Spermatophyta</taxon>
        <taxon>Magnoliopsida</taxon>
        <taxon>eudicotyledons</taxon>
        <taxon>Gunneridae</taxon>
        <taxon>Pentapetalae</taxon>
        <taxon>rosids</taxon>
        <taxon>fabids</taxon>
        <taxon>Rosales</taxon>
        <taxon>Rosaceae</taxon>
        <taxon>Amygdaloideae</taxon>
        <taxon>Amygdaleae</taxon>
        <taxon>Prunus</taxon>
    </lineage>
</organism>
<evidence type="ECO:0000256" key="6">
    <source>
        <dbReference type="RuleBase" id="RU367044"/>
    </source>
</evidence>
<dbReference type="GO" id="GO:0060320">
    <property type="term" value="P:rejection of self pollen"/>
    <property type="evidence" value="ECO:0007669"/>
    <property type="project" value="UniProtKB-KW"/>
</dbReference>
<dbReference type="Pfam" id="PF05938">
    <property type="entry name" value="Self-incomp_S1"/>
    <property type="match status" value="1"/>
</dbReference>
<evidence type="ECO:0000256" key="3">
    <source>
        <dbReference type="ARBA" id="ARBA00022471"/>
    </source>
</evidence>
<comment type="similarity">
    <text evidence="2 6">Belongs to the plant self-incompatibility (S1) protein family.</text>
</comment>
<dbReference type="PANTHER" id="PTHR31232:SF133">
    <property type="entry name" value="S-PROTEIN HOMOLOG"/>
    <property type="match status" value="1"/>
</dbReference>
<evidence type="ECO:0000256" key="2">
    <source>
        <dbReference type="ARBA" id="ARBA00005581"/>
    </source>
</evidence>
<dbReference type="PANTHER" id="PTHR31232">
    <property type="match status" value="1"/>
</dbReference>
<dbReference type="GO" id="GO:0005576">
    <property type="term" value="C:extracellular region"/>
    <property type="evidence" value="ECO:0007669"/>
    <property type="project" value="UniProtKB-SubCell"/>
</dbReference>
<comment type="subcellular location">
    <subcellularLocation>
        <location evidence="1 6">Secreted</location>
    </subcellularLocation>
</comment>